<feature type="region of interest" description="Disordered" evidence="1">
    <location>
        <begin position="1"/>
        <end position="45"/>
    </location>
</feature>
<feature type="compositionally biased region" description="Basic residues" evidence="1">
    <location>
        <begin position="107"/>
        <end position="121"/>
    </location>
</feature>
<feature type="compositionally biased region" description="Polar residues" evidence="1">
    <location>
        <begin position="209"/>
        <end position="223"/>
    </location>
</feature>
<dbReference type="AlphaFoldDB" id="A0A3M7M7A1"/>
<dbReference type="Proteomes" id="UP000265663">
    <property type="component" value="Unassembled WGS sequence"/>
</dbReference>
<gene>
    <name evidence="2" type="ORF">GMOD_00000450</name>
</gene>
<feature type="region of interest" description="Disordered" evidence="1">
    <location>
        <begin position="169"/>
        <end position="230"/>
    </location>
</feature>
<feature type="compositionally biased region" description="Basic and acidic residues" evidence="1">
    <location>
        <begin position="26"/>
        <end position="37"/>
    </location>
</feature>
<protein>
    <submittedName>
        <fullName evidence="2">Uncharacterized protein</fullName>
    </submittedName>
</protein>
<feature type="compositionally biased region" description="Polar residues" evidence="1">
    <location>
        <begin position="189"/>
        <end position="200"/>
    </location>
</feature>
<accession>A0A3M7M7A1</accession>
<feature type="region of interest" description="Disordered" evidence="1">
    <location>
        <begin position="625"/>
        <end position="652"/>
    </location>
</feature>
<feature type="compositionally biased region" description="Polar residues" evidence="1">
    <location>
        <begin position="627"/>
        <end position="650"/>
    </location>
</feature>
<evidence type="ECO:0000313" key="3">
    <source>
        <dbReference type="Proteomes" id="UP000265663"/>
    </source>
</evidence>
<keyword evidence="3" id="KW-1185">Reference proteome</keyword>
<reference evidence="2 3" key="1">
    <citation type="journal article" date="2014" name="PLoS ONE">
        <title>De novo Genome Assembly of the Fungal Plant Pathogen Pyrenophora semeniperda.</title>
        <authorList>
            <person name="Soliai M.M."/>
            <person name="Meyer S.E."/>
            <person name="Udall J.A."/>
            <person name="Elzinga D.E."/>
            <person name="Hermansen R.A."/>
            <person name="Bodily P.M."/>
            <person name="Hart A.A."/>
            <person name="Coleman C.E."/>
        </authorList>
    </citation>
    <scope>NUCLEOTIDE SEQUENCE [LARGE SCALE GENOMIC DNA]</scope>
    <source>
        <strain evidence="2 3">CCB06</strain>
        <tissue evidence="2">Mycelium</tissue>
    </source>
</reference>
<feature type="region of interest" description="Disordered" evidence="1">
    <location>
        <begin position="105"/>
        <end position="134"/>
    </location>
</feature>
<evidence type="ECO:0000313" key="2">
    <source>
        <dbReference type="EMBL" id="RMZ70367.1"/>
    </source>
</evidence>
<dbReference type="EMBL" id="KE747824">
    <property type="protein sequence ID" value="RMZ70367.1"/>
    <property type="molecule type" value="Genomic_DNA"/>
</dbReference>
<dbReference type="OrthoDB" id="5426563at2759"/>
<proteinExistence type="predicted"/>
<organism evidence="2 3">
    <name type="scientific">Pyrenophora seminiperda CCB06</name>
    <dbReference type="NCBI Taxonomy" id="1302712"/>
    <lineage>
        <taxon>Eukaryota</taxon>
        <taxon>Fungi</taxon>
        <taxon>Dikarya</taxon>
        <taxon>Ascomycota</taxon>
        <taxon>Pezizomycotina</taxon>
        <taxon>Dothideomycetes</taxon>
        <taxon>Pleosporomycetidae</taxon>
        <taxon>Pleosporales</taxon>
        <taxon>Pleosporineae</taxon>
        <taxon>Pleosporaceae</taxon>
        <taxon>Pyrenophora</taxon>
    </lineage>
</organism>
<sequence>MQHHQRPSHRLSLACPIDSPPASPNDPHDTEEGDYNKPLRSHRDHLKRIEYQSDFRGKKRNAKNTNLEVQLLEAKRKRLLAQQDWAGIDPSKPVSLQFLSSKEKDKIGKRRRTSRSHHATIGRKQNNEFGRGQPHVAGEASARALKGSAIRSHTKDIKIRIGAVASTNTYSAQTDKHAQSHASSDSDSMLFNQESPPTLQHSEKLDSASPVNSQSHTALNTSEKPSDSVFAPLTCESSQHCHVNWHQGRPPDQDASEQGMLACSPLELHAQHAAVGPEGAAEKFTPEYRLTHCGHGNARSLRLVFGGSAGGRTHIAPGNHKIGETHGFDESDLAPMSQTEHVHQTNIAMEQSYAEEALAGPTIVDEESWKRYLAIFDGTASHSDTVAQPRTSTLQYTPTARYDSEAAANWSHNATASRGDGSCANPSSISASLPSVKRGVRNGISAHAFDMGASCSGVLDERTLQTLDDGERSWRAFVFGSDDQSSVQPASDVTRGGFPGYSENASSMYLRLSGAVSSVNTGPVNAEARFASYTSHDAQKLALPAPPRSRNARSPAFHGCIELSDGEQKAVETEDMASERRSAKHATLANNASCDVVSSRVMDGTTTSRSTDTLEQLTRARAPCYPSGTTSSGGRDTIQNFRGSCSSCDSPASDYEALDVVDPNKR</sequence>
<evidence type="ECO:0000256" key="1">
    <source>
        <dbReference type="SAM" id="MobiDB-lite"/>
    </source>
</evidence>
<name>A0A3M7M7A1_9PLEO</name>